<evidence type="ECO:0000313" key="1">
    <source>
        <dbReference type="Proteomes" id="UP000887566"/>
    </source>
</evidence>
<accession>A0A914XDW7</accession>
<proteinExistence type="predicted"/>
<keyword evidence="1" id="KW-1185">Reference proteome</keyword>
<evidence type="ECO:0000313" key="2">
    <source>
        <dbReference type="WBParaSite" id="PSAMB.scaffold8052size6700.g30911.t1"/>
    </source>
</evidence>
<sequence>MYLTDYKGCASGTEGQLIRAMRTLKKILSSQSFTDKVIDFYIGRTGEMFG</sequence>
<reference evidence="2" key="1">
    <citation type="submission" date="2022-11" db="UniProtKB">
        <authorList>
            <consortium name="WormBaseParasite"/>
        </authorList>
    </citation>
    <scope>IDENTIFICATION</scope>
</reference>
<name>A0A914XDW7_9BILA</name>
<dbReference type="Proteomes" id="UP000887566">
    <property type="component" value="Unplaced"/>
</dbReference>
<dbReference type="WBParaSite" id="PSAMB.scaffold8052size6700.g30911.t1">
    <property type="protein sequence ID" value="PSAMB.scaffold8052size6700.g30911.t1"/>
    <property type="gene ID" value="PSAMB.scaffold8052size6700.g30911"/>
</dbReference>
<organism evidence="1 2">
    <name type="scientific">Plectus sambesii</name>
    <dbReference type="NCBI Taxonomy" id="2011161"/>
    <lineage>
        <taxon>Eukaryota</taxon>
        <taxon>Metazoa</taxon>
        <taxon>Ecdysozoa</taxon>
        <taxon>Nematoda</taxon>
        <taxon>Chromadorea</taxon>
        <taxon>Plectida</taxon>
        <taxon>Plectina</taxon>
        <taxon>Plectoidea</taxon>
        <taxon>Plectidae</taxon>
        <taxon>Plectus</taxon>
    </lineage>
</organism>
<dbReference type="AlphaFoldDB" id="A0A914XDW7"/>
<protein>
    <submittedName>
        <fullName evidence="2">Uncharacterized protein</fullName>
    </submittedName>
</protein>